<name>A0A833L0Z9_UNCSA</name>
<organism evidence="2 3">
    <name type="scientific">Candidatus Saganbacteria bacterium</name>
    <dbReference type="NCBI Taxonomy" id="2575572"/>
    <lineage>
        <taxon>Bacteria</taxon>
        <taxon>Bacillati</taxon>
        <taxon>Saganbacteria</taxon>
    </lineage>
</organism>
<evidence type="ECO:0000313" key="3">
    <source>
        <dbReference type="Proteomes" id="UP000488506"/>
    </source>
</evidence>
<keyword evidence="1" id="KW-0472">Membrane</keyword>
<dbReference type="InterPro" id="IPR043129">
    <property type="entry name" value="ATPase_NBD"/>
</dbReference>
<proteinExistence type="predicted"/>
<keyword evidence="1" id="KW-1133">Transmembrane helix</keyword>
<evidence type="ECO:0008006" key="4">
    <source>
        <dbReference type="Google" id="ProtNLM"/>
    </source>
</evidence>
<gene>
    <name evidence="2" type="ORF">FD145_894</name>
</gene>
<dbReference type="Gene3D" id="3.30.420.40">
    <property type="match status" value="2"/>
</dbReference>
<dbReference type="EMBL" id="WPAF01000012">
    <property type="protein sequence ID" value="KAF0134138.1"/>
    <property type="molecule type" value="Genomic_DNA"/>
</dbReference>
<dbReference type="PANTHER" id="PTHR32432:SF3">
    <property type="entry name" value="ETHANOLAMINE UTILIZATION PROTEIN EUTJ"/>
    <property type="match status" value="1"/>
</dbReference>
<evidence type="ECO:0000256" key="1">
    <source>
        <dbReference type="SAM" id="Phobius"/>
    </source>
</evidence>
<dbReference type="Pfam" id="PF05137">
    <property type="entry name" value="PilN"/>
    <property type="match status" value="1"/>
</dbReference>
<dbReference type="AlphaFoldDB" id="A0A833L0Z9"/>
<dbReference type="InterPro" id="IPR005883">
    <property type="entry name" value="PilM"/>
</dbReference>
<keyword evidence="1" id="KW-0812">Transmembrane</keyword>
<dbReference type="InterPro" id="IPR050696">
    <property type="entry name" value="FtsA/MreB"/>
</dbReference>
<sequence length="547" mass="61317">MVEKSILGIDLRVCSVKVVEMLKGAKEYFISGWGMEELPPELADKHPEREVAQAKSLQKIMAVSRIKCREAIVVVGGADVLVKRINLPLLSHAEAREAIKWKIKDEITYPLENAVVDYIPISKIEGKDEFEFLTAVAQRETISRILEVLNLAKIRPVSIVPVALALAQTYREELTQDVIKAILYMGRKTINVGFFKGPKLLFNRDISIGGEDITKAMTSVVVSEEGKLELKFEEAEKIKLEYGIPVDLETFPKLGDIPIAQLQAVVRPALEKVEGEILRTLEYFKGQQGQVEVNKVIFCGGSSKTPHLMEFLSNGLGIKFEAIDPIKNIIVDSKAREKASLSIHASQLSAAIGAALSRKVKGINLLPEEIRDRMKILIRKHSNPLEISVAFIVLLALVISSLFIQSFFLRTQINEVKNQINQIKPRLTRLEQLEKEVREEEGRKGIFKTIELNRIKIPEVLEDISFSLPEAVLLNEVAINELAKSIKIKGSAFQKGNTAENILSRFVLELSNANSFEKIELIQATKNDAFQIDAYDFEITGNIKRKK</sequence>
<dbReference type="Pfam" id="PF11104">
    <property type="entry name" value="PilM_2"/>
    <property type="match status" value="1"/>
</dbReference>
<dbReference type="PANTHER" id="PTHR32432">
    <property type="entry name" value="CELL DIVISION PROTEIN FTSA-RELATED"/>
    <property type="match status" value="1"/>
</dbReference>
<reference evidence="2 3" key="1">
    <citation type="submission" date="2019-12" db="EMBL/GenBank/DDBJ databases">
        <authorList>
            <person name="Wolfe R."/>
            <person name="Danczak R."/>
            <person name="Wilkins M."/>
        </authorList>
    </citation>
    <scope>NUCLEOTIDE SEQUENCE [LARGE SCALE GENOMIC DNA]</scope>
    <source>
        <strain evidence="2">X2_MaxBin.013</strain>
    </source>
</reference>
<dbReference type="Proteomes" id="UP000488506">
    <property type="component" value="Unassembled WGS sequence"/>
</dbReference>
<accession>A0A833L0Z9</accession>
<feature type="transmembrane region" description="Helical" evidence="1">
    <location>
        <begin position="387"/>
        <end position="409"/>
    </location>
</feature>
<dbReference type="Gene3D" id="3.30.1490.300">
    <property type="match status" value="1"/>
</dbReference>
<evidence type="ECO:0000313" key="2">
    <source>
        <dbReference type="EMBL" id="KAF0134138.1"/>
    </source>
</evidence>
<dbReference type="CDD" id="cd24049">
    <property type="entry name" value="ASKHA_NBD_PilM"/>
    <property type="match status" value="1"/>
</dbReference>
<protein>
    <recommendedName>
        <fullName evidence="4">Type IV pilus assembly protein PilM</fullName>
    </recommendedName>
</protein>
<dbReference type="SUPFAM" id="SSF53067">
    <property type="entry name" value="Actin-like ATPase domain"/>
    <property type="match status" value="2"/>
</dbReference>
<comment type="caution">
    <text evidence="2">The sequence shown here is derived from an EMBL/GenBank/DDBJ whole genome shotgun (WGS) entry which is preliminary data.</text>
</comment>
<dbReference type="InterPro" id="IPR007813">
    <property type="entry name" value="PilN"/>
</dbReference>